<evidence type="ECO:0000313" key="8">
    <source>
        <dbReference type="EMBL" id="TGK96289.1"/>
    </source>
</evidence>
<dbReference type="InterPro" id="IPR045121">
    <property type="entry name" value="CoAse"/>
</dbReference>
<dbReference type="SUPFAM" id="SSF55811">
    <property type="entry name" value="Nudix"/>
    <property type="match status" value="1"/>
</dbReference>
<sequence>MLPYRSFVEKLSRDFDEIPDTTEIKSGVIFPLFGSKEVAEGIILTERSKHLKSHPGQISFPGGVKEEEDPNLLFTALREWEEEMGVKRSTLNVLGKLEGLHTRTGFHITPFLATYEGDFSFHPNHDEVDRILLVPFSDLWTSPFYSIPIPGRDHFAYYFDLPDGLLWGATCEMVLRFLKEHSSFDRIPLLVKPNLLKPPFLDPKSL</sequence>
<dbReference type="AlphaFoldDB" id="A0A2M9Y3M5"/>
<dbReference type="CDD" id="cd03426">
    <property type="entry name" value="NUDIX_CoAse_Nudt7"/>
    <property type="match status" value="1"/>
</dbReference>
<dbReference type="OrthoDB" id="9802805at2"/>
<dbReference type="GO" id="GO:0046872">
    <property type="term" value="F:metal ion binding"/>
    <property type="evidence" value="ECO:0007669"/>
    <property type="project" value="UniProtKB-KW"/>
</dbReference>
<evidence type="ECO:0000256" key="3">
    <source>
        <dbReference type="ARBA" id="ARBA00022723"/>
    </source>
</evidence>
<dbReference type="Proteomes" id="UP000297891">
    <property type="component" value="Unassembled WGS sequence"/>
</dbReference>
<keyword evidence="9" id="KW-1185">Reference proteome</keyword>
<evidence type="ECO:0000256" key="5">
    <source>
        <dbReference type="ARBA" id="ARBA00022842"/>
    </source>
</evidence>
<comment type="cofactor">
    <cofactor evidence="1">
        <name>Mn(2+)</name>
        <dbReference type="ChEBI" id="CHEBI:29035"/>
    </cofactor>
</comment>
<keyword evidence="4" id="KW-0378">Hydrolase</keyword>
<dbReference type="Gene3D" id="3.90.79.10">
    <property type="entry name" value="Nucleoside Triphosphate Pyrophosphohydrolase"/>
    <property type="match status" value="1"/>
</dbReference>
<dbReference type="EMBL" id="RQFP01000001">
    <property type="protein sequence ID" value="TGK96289.1"/>
    <property type="molecule type" value="Genomic_DNA"/>
</dbReference>
<dbReference type="RefSeq" id="WP_100789479.1">
    <property type="nucleotide sequence ID" value="NZ_NPDQ01000002.1"/>
</dbReference>
<comment type="cofactor">
    <cofactor evidence="2">
        <name>Mg(2+)</name>
        <dbReference type="ChEBI" id="CHEBI:18420"/>
    </cofactor>
</comment>
<evidence type="ECO:0000256" key="1">
    <source>
        <dbReference type="ARBA" id="ARBA00001936"/>
    </source>
</evidence>
<dbReference type="InterPro" id="IPR015797">
    <property type="entry name" value="NUDIX_hydrolase-like_dom_sf"/>
</dbReference>
<comment type="caution">
    <text evidence="8">The sequence shown here is derived from an EMBL/GenBank/DDBJ whole genome shotgun (WGS) entry which is preliminary data.</text>
</comment>
<evidence type="ECO:0000256" key="2">
    <source>
        <dbReference type="ARBA" id="ARBA00001946"/>
    </source>
</evidence>
<accession>A0A2M9Y3M5</accession>
<evidence type="ECO:0000256" key="6">
    <source>
        <dbReference type="ARBA" id="ARBA00023211"/>
    </source>
</evidence>
<gene>
    <name evidence="8" type="ORF">EHQ30_06700</name>
</gene>
<dbReference type="InterPro" id="IPR000086">
    <property type="entry name" value="NUDIX_hydrolase_dom"/>
</dbReference>
<reference evidence="8" key="1">
    <citation type="journal article" date="2019" name="PLoS Negl. Trop. Dis.">
        <title>Revisiting the worldwide diversity of Leptospira species in the environment.</title>
        <authorList>
            <person name="Vincent A.T."/>
            <person name="Schiettekatte O."/>
            <person name="Bourhy P."/>
            <person name="Veyrier F.J."/>
            <person name="Picardeau M."/>
        </authorList>
    </citation>
    <scope>NUCLEOTIDE SEQUENCE [LARGE SCALE GENOMIC DNA]</scope>
    <source>
        <strain evidence="8">201800277</strain>
    </source>
</reference>
<dbReference type="Pfam" id="PF00293">
    <property type="entry name" value="NUDIX"/>
    <property type="match status" value="1"/>
</dbReference>
<name>A0A2M9Y3M5_9LEPT</name>
<dbReference type="PROSITE" id="PS51462">
    <property type="entry name" value="NUDIX"/>
    <property type="match status" value="1"/>
</dbReference>
<proteinExistence type="predicted"/>
<dbReference type="GO" id="GO:0010945">
    <property type="term" value="F:coenzyme A diphosphatase activity"/>
    <property type="evidence" value="ECO:0007669"/>
    <property type="project" value="InterPro"/>
</dbReference>
<evidence type="ECO:0000256" key="4">
    <source>
        <dbReference type="ARBA" id="ARBA00022801"/>
    </source>
</evidence>
<feature type="domain" description="Nudix hydrolase" evidence="7">
    <location>
        <begin position="23"/>
        <end position="161"/>
    </location>
</feature>
<evidence type="ECO:0000259" key="7">
    <source>
        <dbReference type="PROSITE" id="PS51462"/>
    </source>
</evidence>
<protein>
    <submittedName>
        <fullName evidence="8">CoA pyrophosphatase</fullName>
    </submittedName>
</protein>
<keyword evidence="5" id="KW-0460">Magnesium</keyword>
<keyword evidence="6" id="KW-0464">Manganese</keyword>
<dbReference type="PANTHER" id="PTHR12992">
    <property type="entry name" value="NUDIX HYDROLASE"/>
    <property type="match status" value="1"/>
</dbReference>
<organism evidence="8 9">
    <name type="scientific">Leptospira brenneri</name>
    <dbReference type="NCBI Taxonomy" id="2023182"/>
    <lineage>
        <taxon>Bacteria</taxon>
        <taxon>Pseudomonadati</taxon>
        <taxon>Spirochaetota</taxon>
        <taxon>Spirochaetia</taxon>
        <taxon>Leptospirales</taxon>
        <taxon>Leptospiraceae</taxon>
        <taxon>Leptospira</taxon>
    </lineage>
</organism>
<keyword evidence="3" id="KW-0479">Metal-binding</keyword>
<dbReference type="PANTHER" id="PTHR12992:SF11">
    <property type="entry name" value="MITOCHONDRIAL COENZYME A DIPHOSPHATASE NUDT8"/>
    <property type="match status" value="1"/>
</dbReference>
<evidence type="ECO:0000313" key="9">
    <source>
        <dbReference type="Proteomes" id="UP000297891"/>
    </source>
</evidence>